<dbReference type="Gene3D" id="1.10.1790.10">
    <property type="entry name" value="PRD domain"/>
    <property type="match status" value="2"/>
</dbReference>
<dbReference type="SUPFAM" id="SSF52794">
    <property type="entry name" value="PTS system IIB component-like"/>
    <property type="match status" value="1"/>
</dbReference>
<dbReference type="GeneID" id="98310379"/>
<evidence type="ECO:0000313" key="9">
    <source>
        <dbReference type="EMBL" id="KRL08112.1"/>
    </source>
</evidence>
<dbReference type="PATRIC" id="fig|1423759.3.peg.664"/>
<dbReference type="PROSITE" id="PS51099">
    <property type="entry name" value="PTS_EIIB_TYPE_2"/>
    <property type="match status" value="1"/>
</dbReference>
<keyword evidence="3" id="KW-0805">Transcription regulation</keyword>
<evidence type="ECO:0000256" key="2">
    <source>
        <dbReference type="ARBA" id="ARBA00022737"/>
    </source>
</evidence>
<keyword evidence="5" id="KW-0804">Transcription</keyword>
<feature type="domain" description="PTS EIIA type-2" evidence="6">
    <location>
        <begin position="483"/>
        <end position="621"/>
    </location>
</feature>
<comment type="caution">
    <text evidence="9">The sequence shown here is derived from an EMBL/GenBank/DDBJ whole genome shotgun (WGS) entry which is preliminary data.</text>
</comment>
<feature type="domain" description="PTS EIIB type-2" evidence="7">
    <location>
        <begin position="384"/>
        <end position="477"/>
    </location>
</feature>
<evidence type="ECO:0000259" key="7">
    <source>
        <dbReference type="PROSITE" id="PS51099"/>
    </source>
</evidence>
<keyword evidence="1" id="KW-0808">Transferase</keyword>
<accession>A0A0R1MJI0</accession>
<dbReference type="AlphaFoldDB" id="A0A0R1MJI0"/>
<dbReference type="InterPro" id="IPR002178">
    <property type="entry name" value="PTS_EIIA_type-2_dom"/>
</dbReference>
<evidence type="ECO:0000256" key="5">
    <source>
        <dbReference type="ARBA" id="ARBA00023163"/>
    </source>
</evidence>
<dbReference type="PROSITE" id="PS51094">
    <property type="entry name" value="PTS_EIIA_TYPE_2"/>
    <property type="match status" value="1"/>
</dbReference>
<dbReference type="Gene3D" id="3.40.930.10">
    <property type="entry name" value="Mannitol-specific EII, Chain A"/>
    <property type="match status" value="1"/>
</dbReference>
<evidence type="ECO:0000259" key="8">
    <source>
        <dbReference type="PROSITE" id="PS51372"/>
    </source>
</evidence>
<feature type="domain" description="PRD" evidence="8">
    <location>
        <begin position="279"/>
        <end position="383"/>
    </location>
</feature>
<dbReference type="InterPro" id="IPR011608">
    <property type="entry name" value="PRD"/>
</dbReference>
<dbReference type="SUPFAM" id="SSF55804">
    <property type="entry name" value="Phoshotransferase/anion transport protein"/>
    <property type="match status" value="1"/>
</dbReference>
<dbReference type="InterPro" id="IPR007737">
    <property type="entry name" value="Mga_HTH"/>
</dbReference>
<reference evidence="9 10" key="1">
    <citation type="journal article" date="2015" name="Genome Announc.">
        <title>Expanding the biotechnology potential of lactobacilli through comparative genomics of 213 strains and associated genera.</title>
        <authorList>
            <person name="Sun Z."/>
            <person name="Harris H.M."/>
            <person name="McCann A."/>
            <person name="Guo C."/>
            <person name="Argimon S."/>
            <person name="Zhang W."/>
            <person name="Yang X."/>
            <person name="Jeffery I.B."/>
            <person name="Cooney J.C."/>
            <person name="Kagawa T.F."/>
            <person name="Liu W."/>
            <person name="Song Y."/>
            <person name="Salvetti E."/>
            <person name="Wrobel A."/>
            <person name="Rasinkangas P."/>
            <person name="Parkhill J."/>
            <person name="Rea M.C."/>
            <person name="O'Sullivan O."/>
            <person name="Ritari J."/>
            <person name="Douillard F.P."/>
            <person name="Paul Ross R."/>
            <person name="Yang R."/>
            <person name="Briner A.E."/>
            <person name="Felis G.E."/>
            <person name="de Vos W.M."/>
            <person name="Barrangou R."/>
            <person name="Klaenhammer T.R."/>
            <person name="Caufield P.W."/>
            <person name="Cui Y."/>
            <person name="Zhang H."/>
            <person name="O'Toole P.W."/>
        </authorList>
    </citation>
    <scope>NUCLEOTIDE SEQUENCE [LARGE SCALE GENOMIC DNA]</scope>
    <source>
        <strain evidence="9 10">DSM 19519</strain>
    </source>
</reference>
<dbReference type="Pfam" id="PF00874">
    <property type="entry name" value="PRD"/>
    <property type="match status" value="2"/>
</dbReference>
<dbReference type="PANTHER" id="PTHR30185">
    <property type="entry name" value="CRYPTIC BETA-GLUCOSIDE BGL OPERON ANTITERMINATOR"/>
    <property type="match status" value="1"/>
</dbReference>
<sequence length="629" mass="72422">MPEKKNLDAKDQEILSLILKQVTIHYQNISESTGYSRKTIANHLNHIEEFLDEYNVELIRKRGNGIQIKGDVKQLGMLKKMYFEDDEVTLSLLSKLTFSNHPLKIQELADSFFVSRALIESKIQKVKPTLDRYGITIKTQGHEGLIVDGTSKQKRKFAADLLYKFWNTQSDEVIVNEEILANIIDKNLLEKIIKITADFITSSKLNFTDYEKESLIIHLAISLSRISEKSEFKKFKATGVLNKETLYLVKKLEEEFKIKIPEAEKNYLDIHIRSVKAGMNEEVDTNYNSELSEFLEQNIDEYDTNLLNGLTLHLTPAIKRINLGLSIRNPLKDEIKQNFVRAYEEALKLSNLIHRKYTVSFDDDEVSYIALHFQAYFEREKTTFSVYLVCSSGLGTAQLLKQRLLQNFSNQLEVLRVLSNNEYQNLSTDEIRKADLVIATINTVERDVPLIVVTPFLDISAVGEIKASLRKVAYRNKKFGMRNLITLDNIIIKNERVTFEDAVTEISKIAEKKKISNIGLKKAILEREKISSTFYDEVGLPHATKENVKQSAVFVFISEKGIYKGYEKVNILFFLLLTDDAKPFINEFYESLNEIVMNKKKIKKIIKATTKAEVIHELESREKEGSENE</sequence>
<dbReference type="GO" id="GO:0009401">
    <property type="term" value="P:phosphoenolpyruvate-dependent sugar phosphotransferase system"/>
    <property type="evidence" value="ECO:0007669"/>
    <property type="project" value="InterPro"/>
</dbReference>
<dbReference type="Pfam" id="PF05043">
    <property type="entry name" value="Mga"/>
    <property type="match status" value="1"/>
</dbReference>
<dbReference type="Gene3D" id="3.40.50.2300">
    <property type="match status" value="1"/>
</dbReference>
<dbReference type="InterPro" id="IPR050661">
    <property type="entry name" value="BglG_antiterminators"/>
</dbReference>
<keyword evidence="4" id="KW-0010">Activator</keyword>
<evidence type="ECO:0000256" key="4">
    <source>
        <dbReference type="ARBA" id="ARBA00023159"/>
    </source>
</evidence>
<dbReference type="GO" id="GO:0006355">
    <property type="term" value="P:regulation of DNA-templated transcription"/>
    <property type="evidence" value="ECO:0007669"/>
    <property type="project" value="InterPro"/>
</dbReference>
<proteinExistence type="predicted"/>
<organism evidence="9 10">
    <name type="scientific">Liquorilactobacillus hordei DSM 19519</name>
    <dbReference type="NCBI Taxonomy" id="1423759"/>
    <lineage>
        <taxon>Bacteria</taxon>
        <taxon>Bacillati</taxon>
        <taxon>Bacillota</taxon>
        <taxon>Bacilli</taxon>
        <taxon>Lactobacillales</taxon>
        <taxon>Lactobacillaceae</taxon>
        <taxon>Liquorilactobacillus</taxon>
    </lineage>
</organism>
<dbReference type="InterPro" id="IPR036388">
    <property type="entry name" value="WH-like_DNA-bd_sf"/>
</dbReference>
<evidence type="ECO:0000259" key="6">
    <source>
        <dbReference type="PROSITE" id="PS51094"/>
    </source>
</evidence>
<dbReference type="PANTHER" id="PTHR30185:SF13">
    <property type="entry name" value="LICABCH OPERON REGULATOR-RELATED"/>
    <property type="match status" value="1"/>
</dbReference>
<dbReference type="Proteomes" id="UP000051448">
    <property type="component" value="Unassembled WGS sequence"/>
</dbReference>
<dbReference type="InterPro" id="IPR036095">
    <property type="entry name" value="PTS_EIIB-like_sf"/>
</dbReference>
<dbReference type="CDD" id="cd05568">
    <property type="entry name" value="PTS_IIB_bgl_like"/>
    <property type="match status" value="1"/>
</dbReference>
<evidence type="ECO:0000256" key="3">
    <source>
        <dbReference type="ARBA" id="ARBA00023015"/>
    </source>
</evidence>
<gene>
    <name evidence="9" type="ORF">FC92_GL000626</name>
</gene>
<dbReference type="EMBL" id="AZDX01000002">
    <property type="protein sequence ID" value="KRL08112.1"/>
    <property type="molecule type" value="Genomic_DNA"/>
</dbReference>
<dbReference type="Pfam" id="PF00359">
    <property type="entry name" value="PTS_EIIA_2"/>
    <property type="match status" value="1"/>
</dbReference>
<dbReference type="GO" id="GO:0008982">
    <property type="term" value="F:protein-N(PI)-phosphohistidine-sugar phosphotransferase activity"/>
    <property type="evidence" value="ECO:0007669"/>
    <property type="project" value="InterPro"/>
</dbReference>
<name>A0A0R1MJI0_9LACO</name>
<dbReference type="SUPFAM" id="SSF63520">
    <property type="entry name" value="PTS-regulatory domain, PRD"/>
    <property type="match status" value="2"/>
</dbReference>
<evidence type="ECO:0000256" key="1">
    <source>
        <dbReference type="ARBA" id="ARBA00022679"/>
    </source>
</evidence>
<evidence type="ECO:0000313" key="10">
    <source>
        <dbReference type="Proteomes" id="UP000051448"/>
    </source>
</evidence>
<protein>
    <submittedName>
        <fullName evidence="9">LicABCH operon regulator</fullName>
    </submittedName>
</protein>
<dbReference type="PROSITE" id="PS51372">
    <property type="entry name" value="PRD_2"/>
    <property type="match status" value="1"/>
</dbReference>
<keyword evidence="2" id="KW-0677">Repeat</keyword>
<keyword evidence="10" id="KW-1185">Reference proteome</keyword>
<dbReference type="Gene3D" id="1.10.10.10">
    <property type="entry name" value="Winged helix-like DNA-binding domain superfamily/Winged helix DNA-binding domain"/>
    <property type="match status" value="1"/>
</dbReference>
<dbReference type="InterPro" id="IPR016152">
    <property type="entry name" value="PTrfase/Anion_transptr"/>
</dbReference>
<dbReference type="RefSeq" id="WP_233419094.1">
    <property type="nucleotide sequence ID" value="NZ_AZDX01000002.1"/>
</dbReference>
<dbReference type="InterPro" id="IPR013011">
    <property type="entry name" value="PTS_EIIB_2"/>
</dbReference>
<dbReference type="STRING" id="1423759.FC92_GL000626"/>
<dbReference type="InterPro" id="IPR036634">
    <property type="entry name" value="PRD_sf"/>
</dbReference>